<gene>
    <name evidence="2" type="ORF">Amon01_000391500</name>
</gene>
<feature type="chain" id="PRO_5040937252" evidence="1">
    <location>
        <begin position="19"/>
        <end position="378"/>
    </location>
</feature>
<accession>A0A9W6YWI3</accession>
<sequence length="378" mass="38258">MRFSIPLIFLAAASSIFAVPVPAPSESDILSNDFSDVPTATGSYDNLAPSATSSDFVLTPQEKSFLGDLLDEAISTSFQIFGASKRDLGDESEVSSSSSFSSSLSAVSASGVSSGIPTASSVTVATDDIQSKKSWLKGIATGISVLGSVSGLVSGLFGSNNNNNNNNQKRDIGTIVPSASISPSSTTIGDLSSATISTPSSAADSGIPIASSVTIATDDIQSKKSWLKGIATGISVLGSVSGLVSGLFGSNNNNNNNNNQKRDIGTIVPSASMTSASSTITDLSSATMSAPSSAVNSGIPTASSVTIATDDIQSKKSWLKGIATGLSVLGSVSGLVSGLFGSNNNNDNSNQKRQYTGDYALPSVDIPQPSYIAVTFTA</sequence>
<evidence type="ECO:0000313" key="3">
    <source>
        <dbReference type="Proteomes" id="UP001165063"/>
    </source>
</evidence>
<feature type="signal peptide" evidence="1">
    <location>
        <begin position="1"/>
        <end position="18"/>
    </location>
</feature>
<keyword evidence="1" id="KW-0732">Signal</keyword>
<dbReference type="EMBL" id="BSXU01001770">
    <property type="protein sequence ID" value="GMG30894.1"/>
    <property type="molecule type" value="Genomic_DNA"/>
</dbReference>
<organism evidence="2 3">
    <name type="scientific">Ambrosiozyma monospora</name>
    <name type="common">Yeast</name>
    <name type="synonym">Endomycopsis monosporus</name>
    <dbReference type="NCBI Taxonomy" id="43982"/>
    <lineage>
        <taxon>Eukaryota</taxon>
        <taxon>Fungi</taxon>
        <taxon>Dikarya</taxon>
        <taxon>Ascomycota</taxon>
        <taxon>Saccharomycotina</taxon>
        <taxon>Pichiomycetes</taxon>
        <taxon>Pichiales</taxon>
        <taxon>Pichiaceae</taxon>
        <taxon>Ambrosiozyma</taxon>
    </lineage>
</organism>
<dbReference type="AlphaFoldDB" id="A0A9W6YWI3"/>
<protein>
    <submittedName>
        <fullName evidence="2">Unnamed protein product</fullName>
    </submittedName>
</protein>
<proteinExistence type="predicted"/>
<evidence type="ECO:0000313" key="2">
    <source>
        <dbReference type="EMBL" id="GMG30894.1"/>
    </source>
</evidence>
<dbReference type="Proteomes" id="UP001165063">
    <property type="component" value="Unassembled WGS sequence"/>
</dbReference>
<evidence type="ECO:0000256" key="1">
    <source>
        <dbReference type="SAM" id="SignalP"/>
    </source>
</evidence>
<reference evidence="2" key="1">
    <citation type="submission" date="2023-04" db="EMBL/GenBank/DDBJ databases">
        <title>Ambrosiozyma monospora NBRC 1965.</title>
        <authorList>
            <person name="Ichikawa N."/>
            <person name="Sato H."/>
            <person name="Tonouchi N."/>
        </authorList>
    </citation>
    <scope>NUCLEOTIDE SEQUENCE</scope>
    <source>
        <strain evidence="2">NBRC 1965</strain>
    </source>
</reference>
<name>A0A9W6YWI3_AMBMO</name>
<comment type="caution">
    <text evidence="2">The sequence shown here is derived from an EMBL/GenBank/DDBJ whole genome shotgun (WGS) entry which is preliminary data.</text>
</comment>
<keyword evidence="3" id="KW-1185">Reference proteome</keyword>